<evidence type="ECO:0000259" key="3">
    <source>
        <dbReference type="PROSITE" id="PS51186"/>
    </source>
</evidence>
<organism evidence="4 5">
    <name type="scientific">Roseibium porphyridii</name>
    <dbReference type="NCBI Taxonomy" id="2866279"/>
    <lineage>
        <taxon>Bacteria</taxon>
        <taxon>Pseudomonadati</taxon>
        <taxon>Pseudomonadota</taxon>
        <taxon>Alphaproteobacteria</taxon>
        <taxon>Hyphomicrobiales</taxon>
        <taxon>Stappiaceae</taxon>
        <taxon>Roseibium</taxon>
    </lineage>
</organism>
<keyword evidence="2" id="KW-0012">Acyltransferase</keyword>
<gene>
    <name evidence="4" type="ORF">K1718_17630</name>
</gene>
<dbReference type="EMBL" id="CP120863">
    <property type="protein sequence ID" value="WFE87977.1"/>
    <property type="molecule type" value="Genomic_DNA"/>
</dbReference>
<accession>A0ABY8F1U2</accession>
<dbReference type="InterPro" id="IPR050680">
    <property type="entry name" value="YpeA/RimI_acetyltransf"/>
</dbReference>
<evidence type="ECO:0000313" key="4">
    <source>
        <dbReference type="EMBL" id="WFE87977.1"/>
    </source>
</evidence>
<dbReference type="InterPro" id="IPR000182">
    <property type="entry name" value="GNAT_dom"/>
</dbReference>
<dbReference type="PANTHER" id="PTHR43420">
    <property type="entry name" value="ACETYLTRANSFERASE"/>
    <property type="match status" value="1"/>
</dbReference>
<dbReference type="CDD" id="cd04301">
    <property type="entry name" value="NAT_SF"/>
    <property type="match status" value="2"/>
</dbReference>
<dbReference type="InterPro" id="IPR016181">
    <property type="entry name" value="Acyl_CoA_acyltransferase"/>
</dbReference>
<dbReference type="PANTHER" id="PTHR43420:SF12">
    <property type="entry name" value="N-ACETYLTRANSFERASE DOMAIN-CONTAINING PROTEIN"/>
    <property type="match status" value="1"/>
</dbReference>
<reference evidence="4 5" key="1">
    <citation type="submission" date="2023-03" db="EMBL/GenBank/DDBJ databases">
        <title>Roseibium porphyridii sp. nov. and Roseibium rhodosorbium sp. nov. isolated from marine algae, Porphyridium cruentum and Rhodosorus marinus, respectively.</title>
        <authorList>
            <person name="Lee M.W."/>
            <person name="Choi B.J."/>
            <person name="Lee J.K."/>
            <person name="Choi D.G."/>
            <person name="Baek J.H."/>
            <person name="Bayburt H."/>
            <person name="Kim J.M."/>
            <person name="Han D.M."/>
            <person name="Kim K.H."/>
            <person name="Jeon C.O."/>
        </authorList>
    </citation>
    <scope>NUCLEOTIDE SEQUENCE [LARGE SCALE GENOMIC DNA]</scope>
    <source>
        <strain evidence="4 5">KMA01</strain>
    </source>
</reference>
<dbReference type="Gene3D" id="3.40.630.30">
    <property type="match status" value="2"/>
</dbReference>
<evidence type="ECO:0000313" key="5">
    <source>
        <dbReference type="Proteomes" id="UP001209803"/>
    </source>
</evidence>
<dbReference type="SUPFAM" id="SSF55729">
    <property type="entry name" value="Acyl-CoA N-acyltransferases (Nat)"/>
    <property type="match status" value="2"/>
</dbReference>
<feature type="domain" description="N-acetyltransferase" evidence="3">
    <location>
        <begin position="1"/>
        <end position="135"/>
    </location>
</feature>
<name>A0ABY8F1U2_9HYPH</name>
<dbReference type="Proteomes" id="UP001209803">
    <property type="component" value="Chromosome"/>
</dbReference>
<feature type="domain" description="N-acetyltransferase" evidence="3">
    <location>
        <begin position="133"/>
        <end position="262"/>
    </location>
</feature>
<keyword evidence="1" id="KW-0808">Transferase</keyword>
<evidence type="ECO:0000256" key="1">
    <source>
        <dbReference type="ARBA" id="ARBA00022679"/>
    </source>
</evidence>
<dbReference type="PROSITE" id="PS51186">
    <property type="entry name" value="GNAT"/>
    <property type="match status" value="2"/>
</dbReference>
<dbReference type="Pfam" id="PF00583">
    <property type="entry name" value="Acetyltransf_1"/>
    <property type="match status" value="2"/>
</dbReference>
<keyword evidence="5" id="KW-1185">Reference proteome</keyword>
<dbReference type="RefSeq" id="WP_265681366.1">
    <property type="nucleotide sequence ID" value="NZ_CP120863.1"/>
</dbReference>
<sequence>MAFSDYVVPLHMSIEKFTDFQKQRGFSSRHSFVARTDGEIAAFWYSAAPNPDWGGSAYTLSVGTHPQYRRSGLFGQLLKVVSGQLAADGATGMQLEVITSNDKAVAAYENAGFQASRGLRVCKLPKDGLERSSAEWGLQPIEIGELPSDETAYFDWQPTPQNSKNALIALAGKINAIAARSGGEILGWVAVYHDGSVAQIAVRKDHRRKGIGSALLAAAAESVDGEQLVFVNVDKSDMSTNALLDRFEAEDILEQQEMRLTF</sequence>
<evidence type="ECO:0000256" key="2">
    <source>
        <dbReference type="ARBA" id="ARBA00023315"/>
    </source>
</evidence>
<proteinExistence type="predicted"/>
<protein>
    <submittedName>
        <fullName evidence="4">GNAT family N-acetyltransferase</fullName>
    </submittedName>
</protein>